<dbReference type="Gene3D" id="3.40.50.1580">
    <property type="entry name" value="Nucleoside phosphorylase domain"/>
    <property type="match status" value="1"/>
</dbReference>
<accession>A0A1L9P5V1</accession>
<gene>
    <name evidence="1" type="ORF">ASPVEDRAFT_36290</name>
</gene>
<dbReference type="GO" id="GO:0003824">
    <property type="term" value="F:catalytic activity"/>
    <property type="evidence" value="ECO:0007669"/>
    <property type="project" value="InterPro"/>
</dbReference>
<dbReference type="VEuPathDB" id="FungiDB:ASPVEDRAFT_36290"/>
<protein>
    <recommendedName>
        <fullName evidence="3">Nucleoside phosphorylase domain-containing protein</fullName>
    </recommendedName>
</protein>
<sequence>MEDCSLCDRLQIVPRTARGSNEPVIHYGLIASGTQVMKNAGTRDSITRERNILCFEMEAAGLMDQLPCLVIRGICDYCDSHKNKQWQGHATLVAAAYARTLLSVVPTTSGTEKKTARS</sequence>
<dbReference type="STRING" id="1036611.A0A1L9P5V1"/>
<dbReference type="GO" id="GO:0009116">
    <property type="term" value="P:nucleoside metabolic process"/>
    <property type="evidence" value="ECO:0007669"/>
    <property type="project" value="InterPro"/>
</dbReference>
<proteinExistence type="predicted"/>
<evidence type="ECO:0000313" key="1">
    <source>
        <dbReference type="EMBL" id="OJI96901.1"/>
    </source>
</evidence>
<reference evidence="2" key="1">
    <citation type="journal article" date="2017" name="Genome Biol.">
        <title>Comparative genomics reveals high biological diversity and specific adaptations in the industrially and medically important fungal genus Aspergillus.</title>
        <authorList>
            <person name="de Vries R.P."/>
            <person name="Riley R."/>
            <person name="Wiebenga A."/>
            <person name="Aguilar-Osorio G."/>
            <person name="Amillis S."/>
            <person name="Uchima C.A."/>
            <person name="Anderluh G."/>
            <person name="Asadollahi M."/>
            <person name="Askin M."/>
            <person name="Barry K."/>
            <person name="Battaglia E."/>
            <person name="Bayram O."/>
            <person name="Benocci T."/>
            <person name="Braus-Stromeyer S.A."/>
            <person name="Caldana C."/>
            <person name="Canovas D."/>
            <person name="Cerqueira G.C."/>
            <person name="Chen F."/>
            <person name="Chen W."/>
            <person name="Choi C."/>
            <person name="Clum A."/>
            <person name="Dos Santos R.A."/>
            <person name="Damasio A.R."/>
            <person name="Diallinas G."/>
            <person name="Emri T."/>
            <person name="Fekete E."/>
            <person name="Flipphi M."/>
            <person name="Freyberg S."/>
            <person name="Gallo A."/>
            <person name="Gournas C."/>
            <person name="Habgood R."/>
            <person name="Hainaut M."/>
            <person name="Harispe M.L."/>
            <person name="Henrissat B."/>
            <person name="Hilden K.S."/>
            <person name="Hope R."/>
            <person name="Hossain A."/>
            <person name="Karabika E."/>
            <person name="Karaffa L."/>
            <person name="Karanyi Z."/>
            <person name="Krasevec N."/>
            <person name="Kuo A."/>
            <person name="Kusch H."/>
            <person name="LaButti K."/>
            <person name="Lagendijk E.L."/>
            <person name="Lapidus A."/>
            <person name="Levasseur A."/>
            <person name="Lindquist E."/>
            <person name="Lipzen A."/>
            <person name="Logrieco A.F."/>
            <person name="MacCabe A."/>
            <person name="Maekelae M.R."/>
            <person name="Malavazi I."/>
            <person name="Melin P."/>
            <person name="Meyer V."/>
            <person name="Mielnichuk N."/>
            <person name="Miskei M."/>
            <person name="Molnar A.P."/>
            <person name="Mule G."/>
            <person name="Ngan C.Y."/>
            <person name="Orejas M."/>
            <person name="Orosz E."/>
            <person name="Ouedraogo J.P."/>
            <person name="Overkamp K.M."/>
            <person name="Park H.-S."/>
            <person name="Perrone G."/>
            <person name="Piumi F."/>
            <person name="Punt P.J."/>
            <person name="Ram A.F."/>
            <person name="Ramon A."/>
            <person name="Rauscher S."/>
            <person name="Record E."/>
            <person name="Riano-Pachon D.M."/>
            <person name="Robert V."/>
            <person name="Roehrig J."/>
            <person name="Ruller R."/>
            <person name="Salamov A."/>
            <person name="Salih N.S."/>
            <person name="Samson R.A."/>
            <person name="Sandor E."/>
            <person name="Sanguinetti M."/>
            <person name="Schuetze T."/>
            <person name="Sepcic K."/>
            <person name="Shelest E."/>
            <person name="Sherlock G."/>
            <person name="Sophianopoulou V."/>
            <person name="Squina F.M."/>
            <person name="Sun H."/>
            <person name="Susca A."/>
            <person name="Todd R.B."/>
            <person name="Tsang A."/>
            <person name="Unkles S.E."/>
            <person name="van de Wiele N."/>
            <person name="van Rossen-Uffink D."/>
            <person name="Oliveira J.V."/>
            <person name="Vesth T.C."/>
            <person name="Visser J."/>
            <person name="Yu J.-H."/>
            <person name="Zhou M."/>
            <person name="Andersen M.R."/>
            <person name="Archer D.B."/>
            <person name="Baker S.E."/>
            <person name="Benoit I."/>
            <person name="Brakhage A.A."/>
            <person name="Braus G.H."/>
            <person name="Fischer R."/>
            <person name="Frisvad J.C."/>
            <person name="Goldman G.H."/>
            <person name="Houbraken J."/>
            <person name="Oakley B."/>
            <person name="Pocsi I."/>
            <person name="Scazzocchio C."/>
            <person name="Seiboth B."/>
            <person name="vanKuyk P.A."/>
            <person name="Wortman J."/>
            <person name="Dyer P.S."/>
            <person name="Grigoriev I.V."/>
        </authorList>
    </citation>
    <scope>NUCLEOTIDE SEQUENCE [LARGE SCALE GENOMIC DNA]</scope>
    <source>
        <strain evidence="2">CBS 583.65</strain>
    </source>
</reference>
<dbReference type="OrthoDB" id="1577640at2759"/>
<dbReference type="GeneID" id="63726690"/>
<dbReference type="PANTHER" id="PTHR46082:SF11">
    <property type="entry name" value="AAA+ ATPASE DOMAIN-CONTAINING PROTEIN-RELATED"/>
    <property type="match status" value="1"/>
</dbReference>
<dbReference type="InterPro" id="IPR053137">
    <property type="entry name" value="NLR-like"/>
</dbReference>
<dbReference type="EMBL" id="KV878125">
    <property type="protein sequence ID" value="OJI96901.1"/>
    <property type="molecule type" value="Genomic_DNA"/>
</dbReference>
<dbReference type="SUPFAM" id="SSF53167">
    <property type="entry name" value="Purine and uridine phosphorylases"/>
    <property type="match status" value="1"/>
</dbReference>
<dbReference type="AlphaFoldDB" id="A0A1L9P5V1"/>
<dbReference type="Proteomes" id="UP000184073">
    <property type="component" value="Unassembled WGS sequence"/>
</dbReference>
<evidence type="ECO:0008006" key="3">
    <source>
        <dbReference type="Google" id="ProtNLM"/>
    </source>
</evidence>
<name>A0A1L9P5V1_ASPVE</name>
<dbReference type="RefSeq" id="XP_040662664.1">
    <property type="nucleotide sequence ID" value="XM_040811179.1"/>
</dbReference>
<keyword evidence="2" id="KW-1185">Reference proteome</keyword>
<dbReference type="PANTHER" id="PTHR46082">
    <property type="entry name" value="ATP/GTP-BINDING PROTEIN-RELATED"/>
    <property type="match status" value="1"/>
</dbReference>
<organism evidence="1 2">
    <name type="scientific">Aspergillus versicolor CBS 583.65</name>
    <dbReference type="NCBI Taxonomy" id="1036611"/>
    <lineage>
        <taxon>Eukaryota</taxon>
        <taxon>Fungi</taxon>
        <taxon>Dikarya</taxon>
        <taxon>Ascomycota</taxon>
        <taxon>Pezizomycotina</taxon>
        <taxon>Eurotiomycetes</taxon>
        <taxon>Eurotiomycetidae</taxon>
        <taxon>Eurotiales</taxon>
        <taxon>Aspergillaceae</taxon>
        <taxon>Aspergillus</taxon>
        <taxon>Aspergillus subgen. Nidulantes</taxon>
    </lineage>
</organism>
<evidence type="ECO:0000313" key="2">
    <source>
        <dbReference type="Proteomes" id="UP000184073"/>
    </source>
</evidence>
<dbReference type="InterPro" id="IPR035994">
    <property type="entry name" value="Nucleoside_phosphorylase_sf"/>
</dbReference>